<dbReference type="PANTHER" id="PTHR45710">
    <property type="entry name" value="C-TYPE LECTIN DOMAIN-CONTAINING PROTEIN 180"/>
    <property type="match status" value="1"/>
</dbReference>
<gene>
    <name evidence="6" type="primary">LOC101953012</name>
</gene>
<dbReference type="OMA" id="WICTKPD"/>
<reference evidence="6" key="2">
    <citation type="submission" date="2025-09" db="UniProtKB">
        <authorList>
            <consortium name="Ensembl"/>
        </authorList>
    </citation>
    <scope>IDENTIFICATION</scope>
</reference>
<keyword evidence="2" id="KW-0430">Lectin</keyword>
<dbReference type="OrthoDB" id="9906043at2759"/>
<organism evidence="6 7">
    <name type="scientific">Chrysemys picta bellii</name>
    <name type="common">Western painted turtle</name>
    <name type="synonym">Emys bellii</name>
    <dbReference type="NCBI Taxonomy" id="8478"/>
    <lineage>
        <taxon>Eukaryota</taxon>
        <taxon>Metazoa</taxon>
        <taxon>Chordata</taxon>
        <taxon>Craniata</taxon>
        <taxon>Vertebrata</taxon>
        <taxon>Euteleostomi</taxon>
        <taxon>Archelosauria</taxon>
        <taxon>Testudinata</taxon>
        <taxon>Testudines</taxon>
        <taxon>Cryptodira</taxon>
        <taxon>Durocryptodira</taxon>
        <taxon>Testudinoidea</taxon>
        <taxon>Emydidae</taxon>
        <taxon>Chrysemys</taxon>
    </lineage>
</organism>
<dbReference type="SMART" id="SM00034">
    <property type="entry name" value="CLECT"/>
    <property type="match status" value="1"/>
</dbReference>
<dbReference type="GO" id="GO:0005886">
    <property type="term" value="C:plasma membrane"/>
    <property type="evidence" value="ECO:0007669"/>
    <property type="project" value="UniProtKB-SubCell"/>
</dbReference>
<feature type="region of interest" description="Disordered" evidence="3">
    <location>
        <begin position="1"/>
        <end position="34"/>
    </location>
</feature>
<protein>
    <recommendedName>
        <fullName evidence="5">C-type lectin domain-containing protein</fullName>
    </recommendedName>
</protein>
<name>A0A8C3HXK5_CHRPI</name>
<dbReference type="AlphaFoldDB" id="A0A8C3HXK5"/>
<evidence type="ECO:0000259" key="5">
    <source>
        <dbReference type="PROSITE" id="PS50041"/>
    </source>
</evidence>
<evidence type="ECO:0000256" key="4">
    <source>
        <dbReference type="SAM" id="Phobius"/>
    </source>
</evidence>
<keyword evidence="4" id="KW-1133">Transmembrane helix</keyword>
<dbReference type="GeneID" id="101953012"/>
<comment type="subcellular location">
    <subcellularLocation>
        <location evidence="1">Cell membrane</location>
        <topology evidence="1">Single-pass type II membrane protein</topology>
    </subcellularLocation>
</comment>
<dbReference type="SUPFAM" id="SSF56436">
    <property type="entry name" value="C-type lectin-like"/>
    <property type="match status" value="1"/>
</dbReference>
<keyword evidence="4" id="KW-0812">Transmembrane</keyword>
<evidence type="ECO:0000256" key="3">
    <source>
        <dbReference type="SAM" id="MobiDB-lite"/>
    </source>
</evidence>
<evidence type="ECO:0000256" key="2">
    <source>
        <dbReference type="ARBA" id="ARBA00022734"/>
    </source>
</evidence>
<dbReference type="Proteomes" id="UP000694380">
    <property type="component" value="Unplaced"/>
</dbReference>
<feature type="compositionally biased region" description="Basic and acidic residues" evidence="3">
    <location>
        <begin position="20"/>
        <end position="34"/>
    </location>
</feature>
<dbReference type="InterPro" id="IPR001304">
    <property type="entry name" value="C-type_lectin-like"/>
</dbReference>
<accession>A0A8C3HXK5</accession>
<keyword evidence="4" id="KW-0472">Membrane</keyword>
<reference evidence="6" key="1">
    <citation type="submission" date="2025-08" db="UniProtKB">
        <authorList>
            <consortium name="Ensembl"/>
        </authorList>
    </citation>
    <scope>IDENTIFICATION</scope>
</reference>
<dbReference type="Ensembl" id="ENSCPBT00000029355.1">
    <property type="protein sequence ID" value="ENSCPBP00000024921.1"/>
    <property type="gene ID" value="ENSCPBG00000017712.1"/>
</dbReference>
<evidence type="ECO:0000313" key="7">
    <source>
        <dbReference type="Proteomes" id="UP000694380"/>
    </source>
</evidence>
<dbReference type="InterPro" id="IPR050828">
    <property type="entry name" value="C-type_lectin/matrix_domain"/>
</dbReference>
<feature type="domain" description="C-type lectin" evidence="5">
    <location>
        <begin position="87"/>
        <end position="191"/>
    </location>
</feature>
<dbReference type="CDD" id="cd03593">
    <property type="entry name" value="CLECT_NK_receptors_like"/>
    <property type="match status" value="1"/>
</dbReference>
<dbReference type="InterPro" id="IPR016187">
    <property type="entry name" value="CTDL_fold"/>
</dbReference>
<dbReference type="InterPro" id="IPR016186">
    <property type="entry name" value="C-type_lectin-like/link_sf"/>
</dbReference>
<keyword evidence="7" id="KW-1185">Reference proteome</keyword>
<evidence type="ECO:0000313" key="6">
    <source>
        <dbReference type="Ensembl" id="ENSCPBP00000024921.1"/>
    </source>
</evidence>
<sequence length="207" mass="22727">MGPAAGAAESQVPLQGRANSDGHQKTGAEPEPRRNCTRRTVALTVILAIVSSAFIIATVLAVQRYKLPSADLSPPAVICCPDDWVGYRGKCYYFSETEGNWNYSLTNCSALSASLAGIDSEQDMAFLLRYKGKPDHWIGLWRDLGQPWKWANGTEFNNTFVIRGGGDCAYLNDEKGVSSSRCTNERHWICTKPDVFTQAKEDEVEGG</sequence>
<dbReference type="Gene3D" id="3.10.100.10">
    <property type="entry name" value="Mannose-Binding Protein A, subunit A"/>
    <property type="match status" value="1"/>
</dbReference>
<evidence type="ECO:0000256" key="1">
    <source>
        <dbReference type="ARBA" id="ARBA00004401"/>
    </source>
</evidence>
<dbReference type="Pfam" id="PF00059">
    <property type="entry name" value="Lectin_C"/>
    <property type="match status" value="1"/>
</dbReference>
<dbReference type="GO" id="GO:0030246">
    <property type="term" value="F:carbohydrate binding"/>
    <property type="evidence" value="ECO:0007669"/>
    <property type="project" value="UniProtKB-KW"/>
</dbReference>
<proteinExistence type="predicted"/>
<dbReference type="PANTHER" id="PTHR45710:SF35">
    <property type="entry name" value="C-TYPE LECTIN DOMAIN FAMILY 2 MEMBER D"/>
    <property type="match status" value="1"/>
</dbReference>
<dbReference type="KEGG" id="cpic:101953012"/>
<dbReference type="PROSITE" id="PS50041">
    <property type="entry name" value="C_TYPE_LECTIN_2"/>
    <property type="match status" value="1"/>
</dbReference>
<feature type="transmembrane region" description="Helical" evidence="4">
    <location>
        <begin position="41"/>
        <end position="62"/>
    </location>
</feature>
<dbReference type="InterPro" id="IPR033992">
    <property type="entry name" value="NKR-like_CTLD"/>
</dbReference>
<dbReference type="GeneTree" id="ENSGT00940000155319"/>